<feature type="domain" description="Heterokaryon incompatibility" evidence="2">
    <location>
        <begin position="263"/>
        <end position="367"/>
    </location>
</feature>
<reference evidence="3 4" key="1">
    <citation type="submission" date="2017-12" db="EMBL/GenBank/DDBJ databases">
        <title>Comparative genomics of Botrytis spp.</title>
        <authorList>
            <person name="Valero-Jimenez C.A."/>
            <person name="Tapia P."/>
            <person name="Veloso J."/>
            <person name="Silva-Moreno E."/>
            <person name="Staats M."/>
            <person name="Valdes J.H."/>
            <person name="Van Kan J.A.L."/>
        </authorList>
    </citation>
    <scope>NUCLEOTIDE SEQUENCE [LARGE SCALE GENOMIC DNA]</scope>
    <source>
        <strain evidence="3 4">MUCL3349</strain>
    </source>
</reference>
<comment type="caution">
    <text evidence="3">The sequence shown here is derived from an EMBL/GenBank/DDBJ whole genome shotgun (WGS) entry which is preliminary data.</text>
</comment>
<dbReference type="PANTHER" id="PTHR33112">
    <property type="entry name" value="DOMAIN PROTEIN, PUTATIVE-RELATED"/>
    <property type="match status" value="1"/>
</dbReference>
<dbReference type="PANTHER" id="PTHR33112:SF16">
    <property type="entry name" value="HETEROKARYON INCOMPATIBILITY DOMAIN-CONTAINING PROTEIN"/>
    <property type="match status" value="1"/>
</dbReference>
<dbReference type="Proteomes" id="UP000297280">
    <property type="component" value="Unassembled WGS sequence"/>
</dbReference>
<dbReference type="Pfam" id="PF06985">
    <property type="entry name" value="HET"/>
    <property type="match status" value="1"/>
</dbReference>
<keyword evidence="4" id="KW-1185">Reference proteome</keyword>
<organism evidence="3 4">
    <name type="scientific">Botrytis porri</name>
    <dbReference type="NCBI Taxonomy" id="87229"/>
    <lineage>
        <taxon>Eukaryota</taxon>
        <taxon>Fungi</taxon>
        <taxon>Dikarya</taxon>
        <taxon>Ascomycota</taxon>
        <taxon>Pezizomycotina</taxon>
        <taxon>Leotiomycetes</taxon>
        <taxon>Helotiales</taxon>
        <taxon>Sclerotiniaceae</taxon>
        <taxon>Botrytis</taxon>
    </lineage>
</organism>
<gene>
    <name evidence="3" type="ORF">BPOR_0120g00050</name>
</gene>
<evidence type="ECO:0000256" key="1">
    <source>
        <dbReference type="SAM" id="MobiDB-lite"/>
    </source>
</evidence>
<dbReference type="InterPro" id="IPR010730">
    <property type="entry name" value="HET"/>
</dbReference>
<evidence type="ECO:0000313" key="4">
    <source>
        <dbReference type="Proteomes" id="UP000297280"/>
    </source>
</evidence>
<dbReference type="AlphaFoldDB" id="A0A4Z1KX88"/>
<sequence>MSTSQLQAKSSVDGYSALPEEDQHHMDALERAEVDDSTKLDSVEVSTPLPETAKTQKLCHYCEQMFSTIENLQLLASEEGYEHKNLRGLEEAGGRGCGLCKVIRKCYPRFKTGNSHMRVHARLVENRIENRLPISTRNSTFVEKHLLPRLRGSTILAEYPFDGYKIDRLTVNSPESPFNQICLLADEGSWAGLYIERQPLVAKDNFERIIPQIKKWLNDCHHHHSTFCRYSTPKLPTRVLQIESETTSLVRLHVSRPDQEDDYIALSYCWGGPQSFKTTASTLEHCMRGFDSNDLPLTLKDTIFIARSIGIRYIWIDALCIIQDNEVDKAREIEKMGDIYKNATITISAAGSTSIDGGLFNHEPTPELLEIPFCLPDKSLSKTLKFEPVVRSNHVYAWEVLQASANVFRRDVAVEITDSFHRAKTWNWIVENFARRDLTNP</sequence>
<dbReference type="EMBL" id="PQXO01000120">
    <property type="protein sequence ID" value="TGO89197.1"/>
    <property type="molecule type" value="Genomic_DNA"/>
</dbReference>
<dbReference type="STRING" id="87229.A0A4Z1KX88"/>
<evidence type="ECO:0000259" key="2">
    <source>
        <dbReference type="Pfam" id="PF06985"/>
    </source>
</evidence>
<protein>
    <recommendedName>
        <fullName evidence="2">Heterokaryon incompatibility domain-containing protein</fullName>
    </recommendedName>
</protein>
<feature type="region of interest" description="Disordered" evidence="1">
    <location>
        <begin position="1"/>
        <end position="27"/>
    </location>
</feature>
<name>A0A4Z1KX88_9HELO</name>
<accession>A0A4Z1KX88</accession>
<evidence type="ECO:0000313" key="3">
    <source>
        <dbReference type="EMBL" id="TGO89197.1"/>
    </source>
</evidence>
<proteinExistence type="predicted"/>
<feature type="compositionally biased region" description="Polar residues" evidence="1">
    <location>
        <begin position="1"/>
        <end position="10"/>
    </location>
</feature>